<accession>A0A7I7XS79</accession>
<dbReference type="EMBL" id="AP022612">
    <property type="protein sequence ID" value="BBZ32147.1"/>
    <property type="molecule type" value="Genomic_DNA"/>
</dbReference>
<dbReference type="RefSeq" id="WP_085153771.1">
    <property type="nucleotide sequence ID" value="NZ_AP022612.1"/>
</dbReference>
<dbReference type="Pfam" id="PF14155">
    <property type="entry name" value="DUF4307"/>
    <property type="match status" value="1"/>
</dbReference>
<keyword evidence="2" id="KW-1185">Reference proteome</keyword>
<dbReference type="AlphaFoldDB" id="A0A7I7XS79"/>
<evidence type="ECO:0000313" key="2">
    <source>
        <dbReference type="Proteomes" id="UP000466931"/>
    </source>
</evidence>
<dbReference type="OrthoDB" id="4425882at2"/>
<protein>
    <submittedName>
        <fullName evidence="1">Membrane protein</fullName>
    </submittedName>
</protein>
<reference evidence="1" key="2">
    <citation type="submission" date="2020-02" db="EMBL/GenBank/DDBJ databases">
        <authorList>
            <person name="Matsumoto Y."/>
            <person name="Motooka D."/>
            <person name="Nakamura S."/>
        </authorList>
    </citation>
    <scope>NUCLEOTIDE SEQUENCE</scope>
    <source>
        <strain evidence="1">JCM 13671</strain>
    </source>
</reference>
<dbReference type="Proteomes" id="UP000466931">
    <property type="component" value="Chromosome"/>
</dbReference>
<evidence type="ECO:0000313" key="1">
    <source>
        <dbReference type="EMBL" id="BBZ32147.1"/>
    </source>
</evidence>
<gene>
    <name evidence="1" type="ORF">MCNF_07520</name>
</gene>
<name>A0A7I7XS79_9MYCO</name>
<organism evidence="1 2">
    <name type="scientific">Mycolicibacterium confluentis</name>
    <dbReference type="NCBI Taxonomy" id="28047"/>
    <lineage>
        <taxon>Bacteria</taxon>
        <taxon>Bacillati</taxon>
        <taxon>Actinomycetota</taxon>
        <taxon>Actinomycetes</taxon>
        <taxon>Mycobacteriales</taxon>
        <taxon>Mycobacteriaceae</taxon>
        <taxon>Mycolicibacterium</taxon>
    </lineage>
</organism>
<reference evidence="1" key="1">
    <citation type="journal article" date="2019" name="Emerg. Microbes Infect.">
        <title>Comprehensive subspecies identification of 175 nontuberculous mycobacteria species based on 7547 genomic profiles.</title>
        <authorList>
            <person name="Matsumoto Y."/>
            <person name="Kinjo T."/>
            <person name="Motooka D."/>
            <person name="Nabeya D."/>
            <person name="Jung N."/>
            <person name="Uechi K."/>
            <person name="Horii T."/>
            <person name="Iida T."/>
            <person name="Fujita J."/>
            <person name="Nakamura S."/>
        </authorList>
    </citation>
    <scope>NUCLEOTIDE SEQUENCE [LARGE SCALE GENOMIC DNA]</scope>
    <source>
        <strain evidence="1">JCM 13671</strain>
    </source>
</reference>
<dbReference type="InterPro" id="IPR025443">
    <property type="entry name" value="DUF4307"/>
</dbReference>
<sequence length="150" mass="15937">MTDASDTDATPARPESRYGKPLRGPNRMAIAALTVLVVAIGIVVATVAYQRWGSGDVKGELASYRLIDDRTVEVTVSVTRADPSQPVVCILRGRSKDGSETGRRELLVPPATESTVQVTALVKTSRPPVIGDVYGCGTDVPGYLVEEPRG</sequence>
<proteinExistence type="predicted"/>